<evidence type="ECO:0000313" key="3">
    <source>
        <dbReference type="Proteomes" id="UP000006455"/>
    </source>
</evidence>
<evidence type="ECO:0000259" key="1">
    <source>
        <dbReference type="Pfam" id="PF02627"/>
    </source>
</evidence>
<proteinExistence type="predicted"/>
<dbReference type="eggNOG" id="COG2128">
    <property type="taxonomic scope" value="Bacteria"/>
</dbReference>
<dbReference type="STRING" id="1041522.GCA_002105755_02137"/>
<organism evidence="2 3">
    <name type="scientific">Mycobacterium colombiense CECT 3035</name>
    <dbReference type="NCBI Taxonomy" id="1041522"/>
    <lineage>
        <taxon>Bacteria</taxon>
        <taxon>Bacillati</taxon>
        <taxon>Actinomycetota</taxon>
        <taxon>Actinomycetes</taxon>
        <taxon>Mycobacteriales</taxon>
        <taxon>Mycobacteriaceae</taxon>
        <taxon>Mycobacterium</taxon>
        <taxon>Mycobacterium avium complex (MAC)</taxon>
    </lineage>
</organism>
<dbReference type="InterPro" id="IPR003779">
    <property type="entry name" value="CMD-like"/>
</dbReference>
<reference evidence="2 3" key="1">
    <citation type="journal article" date="2011" name="J. Bacteriol.">
        <title>Genome sequence of the Mycobacterium colombiense type strain, CECT 3035.</title>
        <authorList>
            <person name="Gonzalez-Perez M."/>
            <person name="Murcia M.I."/>
            <person name="Landsman D."/>
            <person name="Jordan I.K."/>
            <person name="Marino-Ramirez L."/>
        </authorList>
    </citation>
    <scope>NUCLEOTIDE SEQUENCE [LARGE SCALE GENOMIC DNA]</scope>
    <source>
        <strain evidence="2 3">CECT 3035</strain>
    </source>
</reference>
<accession>J4JVQ8</accession>
<gene>
    <name evidence="2" type="ORF">MCOL_V204715</name>
</gene>
<name>J4JVQ8_9MYCO</name>
<dbReference type="Pfam" id="PF02627">
    <property type="entry name" value="CMD"/>
    <property type="match status" value="1"/>
</dbReference>
<evidence type="ECO:0000313" key="2">
    <source>
        <dbReference type="EMBL" id="EJO89462.1"/>
    </source>
</evidence>
<dbReference type="AlphaFoldDB" id="J4JVQ8"/>
<dbReference type="PANTHER" id="PTHR34846:SF11">
    <property type="entry name" value="4-CARBOXYMUCONOLACTONE DECARBOXYLASE FAMILY PROTEIN (AFU_ORTHOLOGUE AFUA_6G11590)"/>
    <property type="match status" value="1"/>
</dbReference>
<protein>
    <submittedName>
        <fullName evidence="2">Carboxymuconolactone decarboxylase</fullName>
    </submittedName>
</protein>
<dbReference type="GO" id="GO:0051920">
    <property type="term" value="F:peroxiredoxin activity"/>
    <property type="evidence" value="ECO:0007669"/>
    <property type="project" value="InterPro"/>
</dbReference>
<dbReference type="InterPro" id="IPR029032">
    <property type="entry name" value="AhpD-like"/>
</dbReference>
<feature type="domain" description="Carboxymuconolactone decarboxylase-like" evidence="1">
    <location>
        <begin position="33"/>
        <end position="116"/>
    </location>
</feature>
<comment type="caution">
    <text evidence="2">The sequence shown here is derived from an EMBL/GenBank/DDBJ whole genome shotgun (WGS) entry which is preliminary data.</text>
</comment>
<dbReference type="PANTHER" id="PTHR34846">
    <property type="entry name" value="4-CARBOXYMUCONOLACTONE DECARBOXYLASE FAMILY PROTEIN (AFU_ORTHOLOGUE AFUA_6G11590)"/>
    <property type="match status" value="1"/>
</dbReference>
<dbReference type="Gene3D" id="1.20.1290.10">
    <property type="entry name" value="AhpD-like"/>
    <property type="match status" value="1"/>
</dbReference>
<dbReference type="SUPFAM" id="SSF69118">
    <property type="entry name" value="AhpD-like"/>
    <property type="match status" value="1"/>
</dbReference>
<dbReference type="Proteomes" id="UP000006455">
    <property type="component" value="Unassembled WGS sequence"/>
</dbReference>
<dbReference type="EMBL" id="AFVW02000002">
    <property type="protein sequence ID" value="EJO89462.1"/>
    <property type="molecule type" value="Genomic_DNA"/>
</dbReference>
<sequence length="179" mass="19929">MLPLEQAAQAADKIGIDPRYLVQPIWTMLLARPKFAKALYSVLTDLLFRSTLPVRLRELLIMRIGWATAAEFEWAQHWQVATRAGVDPEDLLAVRDWRSSDRFDAADQAALAAADDVIAAGEVSDHSWAALRSHYSDSELLELIAVVATWHYVSVLVRSLRVPLDDGMSPWPPDGRAPG</sequence>